<dbReference type="eggNOG" id="KOG0676">
    <property type="taxonomic scope" value="Eukaryota"/>
</dbReference>
<dbReference type="InterPro" id="IPR004000">
    <property type="entry name" value="Actin"/>
</dbReference>
<dbReference type="OMA" id="CIHSRFM"/>
<dbReference type="CDD" id="cd10216">
    <property type="entry name" value="ASKHA_NBD_Arp1"/>
    <property type="match status" value="1"/>
</dbReference>
<dbReference type="InterPro" id="IPR043129">
    <property type="entry name" value="ATPase_NBD"/>
</dbReference>
<comment type="similarity">
    <text evidence="6">Belongs to the actin family. ARP1 subfamily.</text>
</comment>
<dbReference type="KEGG" id="nve:5520944"/>
<evidence type="ECO:0000256" key="2">
    <source>
        <dbReference type="ARBA" id="ARBA00022490"/>
    </source>
</evidence>
<dbReference type="InParanoid" id="A7RID7"/>
<reference evidence="7 8" key="1">
    <citation type="journal article" date="2007" name="Science">
        <title>Sea anemone genome reveals ancestral eumetazoan gene repertoire and genomic organization.</title>
        <authorList>
            <person name="Putnam N.H."/>
            <person name="Srivastava M."/>
            <person name="Hellsten U."/>
            <person name="Dirks B."/>
            <person name="Chapman J."/>
            <person name="Salamov A."/>
            <person name="Terry A."/>
            <person name="Shapiro H."/>
            <person name="Lindquist E."/>
            <person name="Kapitonov V.V."/>
            <person name="Jurka J."/>
            <person name="Genikhovich G."/>
            <person name="Grigoriev I.V."/>
            <person name="Lucas S.M."/>
            <person name="Steele R.E."/>
            <person name="Finnerty J.R."/>
            <person name="Technau U."/>
            <person name="Martindale M.Q."/>
            <person name="Rokhsar D.S."/>
        </authorList>
    </citation>
    <scope>NUCLEOTIDE SEQUENCE [LARGE SCALE GENOMIC DNA]</scope>
    <source>
        <strain evidence="8">CH2 X CH6</strain>
    </source>
</reference>
<dbReference type="PANTHER" id="PTHR11937">
    <property type="entry name" value="ACTIN"/>
    <property type="match status" value="1"/>
</dbReference>
<dbReference type="Proteomes" id="UP000001593">
    <property type="component" value="Unassembled WGS sequence"/>
</dbReference>
<organism evidence="7 8">
    <name type="scientific">Nematostella vectensis</name>
    <name type="common">Starlet sea anemone</name>
    <dbReference type="NCBI Taxonomy" id="45351"/>
    <lineage>
        <taxon>Eukaryota</taxon>
        <taxon>Metazoa</taxon>
        <taxon>Cnidaria</taxon>
        <taxon>Anthozoa</taxon>
        <taxon>Hexacorallia</taxon>
        <taxon>Actiniaria</taxon>
        <taxon>Edwardsiidae</taxon>
        <taxon>Nematostella</taxon>
    </lineage>
</organism>
<evidence type="ECO:0000313" key="7">
    <source>
        <dbReference type="EMBL" id="EDO48687.1"/>
    </source>
</evidence>
<dbReference type="Gene3D" id="3.30.420.40">
    <property type="match status" value="2"/>
</dbReference>
<keyword evidence="4" id="KW-0067">ATP-binding</keyword>
<dbReference type="EMBL" id="DS469512">
    <property type="protein sequence ID" value="EDO48687.1"/>
    <property type="molecule type" value="Genomic_DNA"/>
</dbReference>
<keyword evidence="8" id="KW-1185">Reference proteome</keyword>
<evidence type="ECO:0008006" key="9">
    <source>
        <dbReference type="Google" id="ProtNLM"/>
    </source>
</evidence>
<dbReference type="SMART" id="SM00268">
    <property type="entry name" value="ACTIN"/>
    <property type="match status" value="1"/>
</dbReference>
<evidence type="ECO:0000313" key="8">
    <source>
        <dbReference type="Proteomes" id="UP000001593"/>
    </source>
</evidence>
<dbReference type="InterPro" id="IPR020902">
    <property type="entry name" value="Actin/actin-like_CS"/>
</dbReference>
<dbReference type="Pfam" id="PF00022">
    <property type="entry name" value="Actin"/>
    <property type="match status" value="1"/>
</dbReference>
<evidence type="ECO:0000256" key="6">
    <source>
        <dbReference type="ARBA" id="ARBA00038483"/>
    </source>
</evidence>
<sequence>MDQFDVIANQPIVIDNGSGVIKAGFAGDQVPKYHFANFVGRPKHVRVMAGALEGDVFIGPKAEEHRGLLNIRYPMEHGVIRDWNDMERIWQYIYSKDQLQTFSEEHPVLLTEAPLNPRRNREKAAEVFFETFNVPALFISMQAVLSLYATGRTTGVVLDAGDGVSHSVPIYEGFAMPHSIMRTDIAGRDVSRYLRLLLRKEGHCFHSSSELEIVRTIKERACYLALNPQKEESMESERQQYALPDGSIIEIGQARFRAPELLFRPDLIGDESEGIHEVLAFAIQKSDLDLRRVLYSNIVLSGGSTLFKGFGDRLLSEVKKLAPKDIKIRISAPQERLYSTWIGGSILASLDTFKKMWVSKKEYDEEGARAVHRKTF</sequence>
<evidence type="ECO:0000256" key="3">
    <source>
        <dbReference type="ARBA" id="ARBA00022741"/>
    </source>
</evidence>
<keyword evidence="5" id="KW-0206">Cytoskeleton</keyword>
<dbReference type="GO" id="GO:0005869">
    <property type="term" value="C:dynactin complex"/>
    <property type="evidence" value="ECO:0000318"/>
    <property type="project" value="GO_Central"/>
</dbReference>
<dbReference type="AlphaFoldDB" id="A7RID7"/>
<dbReference type="PROSITE" id="PS00432">
    <property type="entry name" value="ACTINS_2"/>
    <property type="match status" value="1"/>
</dbReference>
<dbReference type="PhylomeDB" id="A7RID7"/>
<dbReference type="PROSITE" id="PS01132">
    <property type="entry name" value="ACTINS_ACT_LIKE"/>
    <property type="match status" value="1"/>
</dbReference>
<dbReference type="HOGENOM" id="CLU_027965_0_1_1"/>
<accession>A7RID7</accession>
<dbReference type="OrthoDB" id="5132116at2759"/>
<name>A7RID7_NEMVE</name>
<protein>
    <recommendedName>
        <fullName evidence="9">Beta-centractin</fullName>
    </recommendedName>
</protein>
<evidence type="ECO:0000256" key="1">
    <source>
        <dbReference type="ARBA" id="ARBA00004245"/>
    </source>
</evidence>
<dbReference type="STRING" id="45351.A7RID7"/>
<proteinExistence type="inferred from homology"/>
<keyword evidence="2" id="KW-0963">Cytoplasm</keyword>
<dbReference type="PRINTS" id="PR00190">
    <property type="entry name" value="ACTIN"/>
</dbReference>
<evidence type="ECO:0000256" key="4">
    <source>
        <dbReference type="ARBA" id="ARBA00022840"/>
    </source>
</evidence>
<comment type="subcellular location">
    <subcellularLocation>
        <location evidence="1">Cytoplasm</location>
        <location evidence="1">Cytoskeleton</location>
    </subcellularLocation>
</comment>
<dbReference type="GO" id="GO:0005524">
    <property type="term" value="F:ATP binding"/>
    <property type="evidence" value="ECO:0007669"/>
    <property type="project" value="UniProtKB-KW"/>
</dbReference>
<gene>
    <name evidence="7" type="ORF">NEMVEDRAFT_v1g159077</name>
</gene>
<dbReference type="FunFam" id="3.30.420.40:FF:000188">
    <property type="entry name" value="Actin like 6B"/>
    <property type="match status" value="2"/>
</dbReference>
<keyword evidence="3" id="KW-0547">Nucleotide-binding</keyword>
<evidence type="ECO:0000256" key="5">
    <source>
        <dbReference type="ARBA" id="ARBA00023212"/>
    </source>
</evidence>
<dbReference type="SUPFAM" id="SSF53067">
    <property type="entry name" value="Actin-like ATPase domain"/>
    <property type="match status" value="2"/>
</dbReference>
<dbReference type="Gene3D" id="3.90.640.10">
    <property type="entry name" value="Actin, Chain A, domain 4"/>
    <property type="match status" value="1"/>
</dbReference>
<dbReference type="InterPro" id="IPR004001">
    <property type="entry name" value="Actin_CS"/>
</dbReference>
<dbReference type="FunFam" id="3.90.640.10:FF:000008">
    <property type="entry name" value="alpha-centractin isoform X1"/>
    <property type="match status" value="1"/>
</dbReference>